<keyword evidence="3" id="KW-1185">Reference proteome</keyword>
<keyword evidence="1" id="KW-0732">Signal</keyword>
<comment type="caution">
    <text evidence="2">The sequence shown here is derived from an EMBL/GenBank/DDBJ whole genome shotgun (WGS) entry which is preliminary data.</text>
</comment>
<reference evidence="2 3" key="1">
    <citation type="journal article" date="2023" name="Commun. Biol.">
        <title>Genome analysis of Parmales, the sister group of diatoms, reveals the evolutionary specialization of diatoms from phago-mixotrophs to photoautotrophs.</title>
        <authorList>
            <person name="Ban H."/>
            <person name="Sato S."/>
            <person name="Yoshikawa S."/>
            <person name="Yamada K."/>
            <person name="Nakamura Y."/>
            <person name="Ichinomiya M."/>
            <person name="Sato N."/>
            <person name="Blanc-Mathieu R."/>
            <person name="Endo H."/>
            <person name="Kuwata A."/>
            <person name="Ogata H."/>
        </authorList>
    </citation>
    <scope>NUCLEOTIDE SEQUENCE [LARGE SCALE GENOMIC DNA]</scope>
</reference>
<evidence type="ECO:0000313" key="2">
    <source>
        <dbReference type="EMBL" id="GMI52752.1"/>
    </source>
</evidence>
<sequence length="259" mass="26657">MIVSLRNSLLLLLLPLAAPLAAPAAPLAAPAVARRDLLGVTAASIFAAARPSSAASPALLPERAALLDSIASGSGDVESRIAALLPFDPSKGRAASSASLSGTWELIWSAKAEAFSPLLRLPPPLRPASFQLLGAAATAEVGEGRVAQVLTRGILGKTRLLLSSGVLPAADGSSETLEIFPPFRLQVERGGTKKTLVDAGSDASFRAVNGRDDDAQAAPKNRYAQTYLEETNGAGDLRISVITAGDPVIVGAVFVHQRL</sequence>
<feature type="chain" id="PRO_5047204975" description="Plastid lipid-associated protein/fibrillin conserved domain-containing protein" evidence="1">
    <location>
        <begin position="25"/>
        <end position="259"/>
    </location>
</feature>
<evidence type="ECO:0008006" key="4">
    <source>
        <dbReference type="Google" id="ProtNLM"/>
    </source>
</evidence>
<proteinExistence type="predicted"/>
<gene>
    <name evidence="2" type="ORF">TeGR_g7627</name>
</gene>
<feature type="signal peptide" evidence="1">
    <location>
        <begin position="1"/>
        <end position="24"/>
    </location>
</feature>
<name>A0ABQ6NBP1_9STRA</name>
<evidence type="ECO:0000313" key="3">
    <source>
        <dbReference type="Proteomes" id="UP001165060"/>
    </source>
</evidence>
<organism evidence="2 3">
    <name type="scientific">Tetraparma gracilis</name>
    <dbReference type="NCBI Taxonomy" id="2962635"/>
    <lineage>
        <taxon>Eukaryota</taxon>
        <taxon>Sar</taxon>
        <taxon>Stramenopiles</taxon>
        <taxon>Ochrophyta</taxon>
        <taxon>Bolidophyceae</taxon>
        <taxon>Parmales</taxon>
        <taxon>Triparmaceae</taxon>
        <taxon>Tetraparma</taxon>
    </lineage>
</organism>
<dbReference type="Proteomes" id="UP001165060">
    <property type="component" value="Unassembled WGS sequence"/>
</dbReference>
<protein>
    <recommendedName>
        <fullName evidence="4">Plastid lipid-associated protein/fibrillin conserved domain-containing protein</fullName>
    </recommendedName>
</protein>
<dbReference type="EMBL" id="BRYB01006233">
    <property type="protein sequence ID" value="GMI52752.1"/>
    <property type="molecule type" value="Genomic_DNA"/>
</dbReference>
<evidence type="ECO:0000256" key="1">
    <source>
        <dbReference type="SAM" id="SignalP"/>
    </source>
</evidence>
<accession>A0ABQ6NBP1</accession>